<dbReference type="EMBL" id="AZST01000707">
    <property type="protein sequence ID" value="KEP47565.1"/>
    <property type="molecule type" value="Genomic_DNA"/>
</dbReference>
<evidence type="ECO:0000259" key="1">
    <source>
        <dbReference type="Pfam" id="PF20153"/>
    </source>
</evidence>
<evidence type="ECO:0000313" key="3">
    <source>
        <dbReference type="Proteomes" id="UP000027456"/>
    </source>
</evidence>
<feature type="domain" description="DUF6535" evidence="1">
    <location>
        <begin position="5"/>
        <end position="110"/>
    </location>
</feature>
<dbReference type="Proteomes" id="UP000027456">
    <property type="component" value="Unassembled WGS sequence"/>
</dbReference>
<dbReference type="OrthoDB" id="3219854at2759"/>
<keyword evidence="3" id="KW-1185">Reference proteome</keyword>
<proteinExistence type="predicted"/>
<evidence type="ECO:0000313" key="2">
    <source>
        <dbReference type="EMBL" id="KEP47565.1"/>
    </source>
</evidence>
<dbReference type="InterPro" id="IPR045338">
    <property type="entry name" value="DUF6535"/>
</dbReference>
<dbReference type="STRING" id="1423351.A0A074RQE0"/>
<dbReference type="AlphaFoldDB" id="A0A074RQE0"/>
<reference evidence="2 3" key="1">
    <citation type="submission" date="2013-12" db="EMBL/GenBank/DDBJ databases">
        <authorList>
            <person name="Cubeta M."/>
            <person name="Pakala S."/>
            <person name="Fedorova N."/>
            <person name="Thomas E."/>
            <person name="Dean R."/>
            <person name="Jabaji S."/>
            <person name="Neate S."/>
            <person name="Toda T."/>
            <person name="Tavantzis S."/>
            <person name="Vilgalys R."/>
            <person name="Bharathan N."/>
            <person name="Pakala S."/>
            <person name="Losada L.S."/>
            <person name="Zafar N."/>
            <person name="Nierman W."/>
        </authorList>
    </citation>
    <scope>NUCLEOTIDE SEQUENCE [LARGE SCALE GENOMIC DNA]</scope>
    <source>
        <strain evidence="2 3">123E</strain>
    </source>
</reference>
<accession>A0A074RQE0</accession>
<dbReference type="Pfam" id="PF20153">
    <property type="entry name" value="DUF6535"/>
    <property type="match status" value="1"/>
</dbReference>
<comment type="caution">
    <text evidence="2">The sequence shown here is derived from an EMBL/GenBank/DDBJ whole genome shotgun (WGS) entry which is preliminary data.</text>
</comment>
<protein>
    <recommendedName>
        <fullName evidence="1">DUF6535 domain-containing protein</fullName>
    </recommendedName>
</protein>
<dbReference type="HOGENOM" id="CLU_971659_0_0_1"/>
<organism evidence="2 3">
    <name type="scientific">Rhizoctonia solani 123E</name>
    <dbReference type="NCBI Taxonomy" id="1423351"/>
    <lineage>
        <taxon>Eukaryota</taxon>
        <taxon>Fungi</taxon>
        <taxon>Dikarya</taxon>
        <taxon>Basidiomycota</taxon>
        <taxon>Agaricomycotina</taxon>
        <taxon>Agaricomycetes</taxon>
        <taxon>Cantharellales</taxon>
        <taxon>Ceratobasidiaceae</taxon>
        <taxon>Rhizoctonia</taxon>
    </lineage>
</organism>
<sequence>MVELVESMAAGKPPSNATMKIPSLDDFQPADSDIAINTLWFCSLTLSMTVALVSMLVKQWGEGYLYGRHFTIVPYYVQARTRQARYNQLGRWKVRYVMRALHMMMHAALVRITSVLFNRVLPPSEHLRALPTSGEAWSKKPAAHEMAEWEISTRVTPDNLTAQAIIWLVSCARDSSSVDMGIRAIAGARAGPEFWDHLIQTDLVVLVAQRFTLFFKGTLEQSSKMIPNSNDAGLMQVALCSQALAKIARHSRVPIIPPPCSQSDVTPGLEVMILPEDQLSAVQYGLL</sequence>
<feature type="non-terminal residue" evidence="2">
    <location>
        <position position="287"/>
    </location>
</feature>
<gene>
    <name evidence="2" type="ORF">V565_151220</name>
</gene>
<name>A0A074RQE0_9AGAM</name>